<dbReference type="Pfam" id="PF00931">
    <property type="entry name" value="NB-ARC"/>
    <property type="match status" value="1"/>
</dbReference>
<dbReference type="GO" id="GO:0006952">
    <property type="term" value="P:defense response"/>
    <property type="evidence" value="ECO:0007669"/>
    <property type="project" value="UniProtKB-KW"/>
</dbReference>
<dbReference type="InterPro" id="IPR002182">
    <property type="entry name" value="NB-ARC"/>
</dbReference>
<evidence type="ECO:0000313" key="10">
    <source>
        <dbReference type="Proteomes" id="UP001293593"/>
    </source>
</evidence>
<sequence>MAELVGGAFLSSFLQVAFERLASPDFRNYFRRRKMDDGLLKKLHAVLFSVDKIVEDAEERQYRDRRVKRWLDDLKDEVFKAQDLLDDIATVALRQKLHAESQTASGGKVRGFFTSLVNRNQSEKKIESVINEVINNLENLIKQNDILGLREGPSAGIESGVHMSVYKRSPSTRLIDESDMCGRGADKERLVELLLSQSMGGNQLPMDVIAITVMGGMGKTTLANLIYEDVRMKDRFENRAWVCVSEEFDVHQLTKATLQSLNCPTEQLDDFHSYQLKLKEKLMGKKFFLILDDVWNENCKAWEDFQAPLKYAAPQSKILVTTRNQKVVEVMCCTFTHSLKPLEDRDCWYLFAKHAFNNQHHVADPDLVEIGRKIVNRCGGLPLAIKTLGSLLGRKHSFQHWDKILKSNLWELSENDCRIISSLKLSYHYLPSYLKRCFAYCSIFPKDYNVDKNVLIQLWMADGLIYPTLKSMSLEEAGNEMFNDLESRSFFEPSREGGNFFIMHDLVNNLAKSVTQEFLVQLEVDHAPAIPTKTRYFSCINRNYENLKIPEEVFKCHRLRTFLLLNTCFSVKGFKCVNIMSRLSQLKYIHELSLSGYKNYSENWIDGISKLKHLHYLDLSWTSVEKLPNSMCLLINLQTLKLIGCQSLNKLPSNFYKLVNLRHLDLKYCNIQEMPKYMEKLNELRTMNKFVVAKEGGSNIKDLGALEHLTGSLTISNMNCIKGVADMREANLKAKQLDTLSLNFSGEGVQHQEQVLEAVDPNHNVKDLTVEGYGDNKFPKWLASAPQFLPNLVSLRLSDCFNIVNLPPLGQLPSLQKLMLTGLDGIKVIGEELYGNGSSIAPFPCLSYLRIAEMEKWEEWDICYEGESFSCLEQLHIVRCSSLKKSLPQHLPCLKKLCIEGCENLEATLPKSSCMEYLSLSRCEKITIKDMPTWSSSDVLPPLHELNLVNCRAMESLPQGGMLSSLRSLSISGCSKVIASCRDWGLHELLSLTHLLISHIQDMECFPEEEGLLPPNLQSLSFSWCFDMKRINHRGLVHLHSLTSLSFYWCQRMSFEGMPEDGLPPSLSHLSIGYNCDLLKKRCEKEKGTDWPIIAHIPHTDIWGRPQEG</sequence>
<feature type="domain" description="Disease resistance R13L4/SHOC-2-like LRR" evidence="8">
    <location>
        <begin position="575"/>
        <end position="900"/>
    </location>
</feature>
<accession>A0AAE1THH2</accession>
<keyword evidence="3" id="KW-0611">Plant defense</keyword>
<evidence type="ECO:0000259" key="5">
    <source>
        <dbReference type="Pfam" id="PF00931"/>
    </source>
</evidence>
<evidence type="ECO:0000256" key="1">
    <source>
        <dbReference type="ARBA" id="ARBA00022737"/>
    </source>
</evidence>
<dbReference type="InterPro" id="IPR041118">
    <property type="entry name" value="Rx_N"/>
</dbReference>
<dbReference type="Gene3D" id="3.40.50.300">
    <property type="entry name" value="P-loop containing nucleotide triphosphate hydrolases"/>
    <property type="match status" value="1"/>
</dbReference>
<dbReference type="Proteomes" id="UP001293593">
    <property type="component" value="Unassembled WGS sequence"/>
</dbReference>
<evidence type="ECO:0000256" key="2">
    <source>
        <dbReference type="ARBA" id="ARBA00022741"/>
    </source>
</evidence>
<dbReference type="AlphaFoldDB" id="A0AAE1THH2"/>
<dbReference type="Gene3D" id="1.10.10.10">
    <property type="entry name" value="Winged helix-like DNA-binding domain superfamily/Winged helix DNA-binding domain"/>
    <property type="match status" value="1"/>
</dbReference>
<evidence type="ECO:0000259" key="8">
    <source>
        <dbReference type="Pfam" id="PF23598"/>
    </source>
</evidence>
<dbReference type="Gene3D" id="1.10.8.430">
    <property type="entry name" value="Helical domain of apoptotic protease-activating factors"/>
    <property type="match status" value="1"/>
</dbReference>
<protein>
    <recommendedName>
        <fullName evidence="11">Disease resistance RPP13-like protein 1</fullName>
    </recommendedName>
</protein>
<feature type="domain" description="Disease resistance protein winged helix" evidence="7">
    <location>
        <begin position="443"/>
        <end position="511"/>
    </location>
</feature>
<dbReference type="Pfam" id="PF23559">
    <property type="entry name" value="WHD_DRP"/>
    <property type="match status" value="1"/>
</dbReference>
<evidence type="ECO:0000313" key="9">
    <source>
        <dbReference type="EMBL" id="KAK4285332.1"/>
    </source>
</evidence>
<dbReference type="InterPro" id="IPR027417">
    <property type="entry name" value="P-loop_NTPase"/>
</dbReference>
<keyword evidence="2" id="KW-0547">Nucleotide-binding</keyword>
<dbReference type="Gene3D" id="1.20.5.4130">
    <property type="match status" value="1"/>
</dbReference>
<comment type="caution">
    <text evidence="9">The sequence shown here is derived from an EMBL/GenBank/DDBJ whole genome shotgun (WGS) entry which is preliminary data.</text>
</comment>
<dbReference type="InterPro" id="IPR042197">
    <property type="entry name" value="Apaf_helical"/>
</dbReference>
<dbReference type="InterPro" id="IPR032675">
    <property type="entry name" value="LRR_dom_sf"/>
</dbReference>
<evidence type="ECO:0000259" key="6">
    <source>
        <dbReference type="Pfam" id="PF18052"/>
    </source>
</evidence>
<dbReference type="Pfam" id="PF18052">
    <property type="entry name" value="Rx_N"/>
    <property type="match status" value="1"/>
</dbReference>
<dbReference type="FunFam" id="1.10.10.10:FF:000322">
    <property type="entry name" value="Probable disease resistance protein At1g63360"/>
    <property type="match status" value="1"/>
</dbReference>
<keyword evidence="1" id="KW-0677">Repeat</keyword>
<dbReference type="SUPFAM" id="SSF52540">
    <property type="entry name" value="P-loop containing nucleoside triphosphate hydrolases"/>
    <property type="match status" value="1"/>
</dbReference>
<evidence type="ECO:0008006" key="11">
    <source>
        <dbReference type="Google" id="ProtNLM"/>
    </source>
</evidence>
<organism evidence="9 10">
    <name type="scientific">Acacia crassicarpa</name>
    <name type="common">northern wattle</name>
    <dbReference type="NCBI Taxonomy" id="499986"/>
    <lineage>
        <taxon>Eukaryota</taxon>
        <taxon>Viridiplantae</taxon>
        <taxon>Streptophyta</taxon>
        <taxon>Embryophyta</taxon>
        <taxon>Tracheophyta</taxon>
        <taxon>Spermatophyta</taxon>
        <taxon>Magnoliopsida</taxon>
        <taxon>eudicotyledons</taxon>
        <taxon>Gunneridae</taxon>
        <taxon>Pentapetalae</taxon>
        <taxon>rosids</taxon>
        <taxon>fabids</taxon>
        <taxon>Fabales</taxon>
        <taxon>Fabaceae</taxon>
        <taxon>Caesalpinioideae</taxon>
        <taxon>mimosoid clade</taxon>
        <taxon>Acacieae</taxon>
        <taxon>Acacia</taxon>
    </lineage>
</organism>
<evidence type="ECO:0000256" key="4">
    <source>
        <dbReference type="ARBA" id="ARBA00022840"/>
    </source>
</evidence>
<proteinExistence type="predicted"/>
<dbReference type="PANTHER" id="PTHR36766:SF40">
    <property type="entry name" value="DISEASE RESISTANCE PROTEIN RGA3"/>
    <property type="match status" value="1"/>
</dbReference>
<dbReference type="InterPro" id="IPR058922">
    <property type="entry name" value="WHD_DRP"/>
</dbReference>
<dbReference type="GO" id="GO:0051707">
    <property type="term" value="P:response to other organism"/>
    <property type="evidence" value="ECO:0007669"/>
    <property type="project" value="UniProtKB-ARBA"/>
</dbReference>
<keyword evidence="4" id="KW-0067">ATP-binding</keyword>
<dbReference type="GO" id="GO:0043531">
    <property type="term" value="F:ADP binding"/>
    <property type="evidence" value="ECO:0007669"/>
    <property type="project" value="InterPro"/>
</dbReference>
<dbReference type="EMBL" id="JAWXYG010000001">
    <property type="protein sequence ID" value="KAK4285332.1"/>
    <property type="molecule type" value="Genomic_DNA"/>
</dbReference>
<dbReference type="PRINTS" id="PR00364">
    <property type="entry name" value="DISEASERSIST"/>
</dbReference>
<keyword evidence="10" id="KW-1185">Reference proteome</keyword>
<dbReference type="Pfam" id="PF23598">
    <property type="entry name" value="LRR_14"/>
    <property type="match status" value="1"/>
</dbReference>
<dbReference type="GO" id="GO:0005524">
    <property type="term" value="F:ATP binding"/>
    <property type="evidence" value="ECO:0007669"/>
    <property type="project" value="UniProtKB-KW"/>
</dbReference>
<gene>
    <name evidence="9" type="ORF">QN277_002042</name>
</gene>
<dbReference type="InterPro" id="IPR036388">
    <property type="entry name" value="WH-like_DNA-bd_sf"/>
</dbReference>
<dbReference type="SUPFAM" id="SSF52058">
    <property type="entry name" value="L domain-like"/>
    <property type="match status" value="1"/>
</dbReference>
<name>A0AAE1THH2_9FABA</name>
<evidence type="ECO:0000259" key="7">
    <source>
        <dbReference type="Pfam" id="PF23559"/>
    </source>
</evidence>
<dbReference type="InterPro" id="IPR055414">
    <property type="entry name" value="LRR_R13L4/SHOC2-like"/>
</dbReference>
<dbReference type="Gene3D" id="3.80.10.10">
    <property type="entry name" value="Ribonuclease Inhibitor"/>
    <property type="match status" value="2"/>
</dbReference>
<feature type="domain" description="Disease resistance N-terminal" evidence="6">
    <location>
        <begin position="9"/>
        <end position="101"/>
    </location>
</feature>
<reference evidence="9" key="1">
    <citation type="submission" date="2023-10" db="EMBL/GenBank/DDBJ databases">
        <title>Chromosome-level genome of the transformable northern wattle, Acacia crassicarpa.</title>
        <authorList>
            <person name="Massaro I."/>
            <person name="Sinha N.R."/>
            <person name="Poethig S."/>
            <person name="Leichty A.R."/>
        </authorList>
    </citation>
    <scope>NUCLEOTIDE SEQUENCE</scope>
    <source>
        <strain evidence="9">Acra3RX</strain>
        <tissue evidence="9">Leaf</tissue>
    </source>
</reference>
<evidence type="ECO:0000256" key="3">
    <source>
        <dbReference type="ARBA" id="ARBA00022821"/>
    </source>
</evidence>
<feature type="domain" description="NB-ARC" evidence="5">
    <location>
        <begin position="188"/>
        <end position="359"/>
    </location>
</feature>
<dbReference type="PANTHER" id="PTHR36766">
    <property type="entry name" value="PLANT BROAD-SPECTRUM MILDEW RESISTANCE PROTEIN RPW8"/>
    <property type="match status" value="1"/>
</dbReference>